<gene>
    <name evidence="2" type="ORF">CYMTET_48618</name>
</gene>
<name>A0AAE0BTM6_9CHLO</name>
<organism evidence="2 3">
    <name type="scientific">Cymbomonas tetramitiformis</name>
    <dbReference type="NCBI Taxonomy" id="36881"/>
    <lineage>
        <taxon>Eukaryota</taxon>
        <taxon>Viridiplantae</taxon>
        <taxon>Chlorophyta</taxon>
        <taxon>Pyramimonadophyceae</taxon>
        <taxon>Pyramimonadales</taxon>
        <taxon>Pyramimonadaceae</taxon>
        <taxon>Cymbomonas</taxon>
    </lineage>
</organism>
<evidence type="ECO:0008006" key="4">
    <source>
        <dbReference type="Google" id="ProtNLM"/>
    </source>
</evidence>
<accession>A0AAE0BTM6</accession>
<keyword evidence="3" id="KW-1185">Reference proteome</keyword>
<protein>
    <recommendedName>
        <fullName evidence="4">Galactose oxidase</fullName>
    </recommendedName>
</protein>
<comment type="caution">
    <text evidence="2">The sequence shown here is derived from an EMBL/GenBank/DDBJ whole genome shotgun (WGS) entry which is preliminary data.</text>
</comment>
<keyword evidence="1" id="KW-0732">Signal</keyword>
<evidence type="ECO:0000313" key="2">
    <source>
        <dbReference type="EMBL" id="KAK3241635.1"/>
    </source>
</evidence>
<feature type="signal peptide" evidence="1">
    <location>
        <begin position="1"/>
        <end position="17"/>
    </location>
</feature>
<dbReference type="SUPFAM" id="SSF117281">
    <property type="entry name" value="Kelch motif"/>
    <property type="match status" value="1"/>
</dbReference>
<evidence type="ECO:0000256" key="1">
    <source>
        <dbReference type="SAM" id="SignalP"/>
    </source>
</evidence>
<dbReference type="CDD" id="cd15482">
    <property type="entry name" value="Sialidase_non-viral"/>
    <property type="match status" value="1"/>
</dbReference>
<reference evidence="2 3" key="1">
    <citation type="journal article" date="2015" name="Genome Biol. Evol.">
        <title>Comparative Genomics of a Bacterivorous Green Alga Reveals Evolutionary Causalities and Consequences of Phago-Mixotrophic Mode of Nutrition.</title>
        <authorList>
            <person name="Burns J.A."/>
            <person name="Paasch A."/>
            <person name="Narechania A."/>
            <person name="Kim E."/>
        </authorList>
    </citation>
    <scope>NUCLEOTIDE SEQUENCE [LARGE SCALE GENOMIC DNA]</scope>
    <source>
        <strain evidence="2 3">PLY_AMNH</strain>
    </source>
</reference>
<evidence type="ECO:0000313" key="3">
    <source>
        <dbReference type="Proteomes" id="UP001190700"/>
    </source>
</evidence>
<dbReference type="InterPro" id="IPR015915">
    <property type="entry name" value="Kelch-typ_b-propeller"/>
</dbReference>
<sequence>MQLLLVTLIAICPLTYASTWRQLSSNAPWSGRSDPQLVELHGKRILLGGHENRNYYNDVWESADGGRLWRQLLLSAPLAPHSYRMAKCQNGHVFLMGGHNAGTWFNDVWSSEDGLSWEQITSNAESWQPRAAAALQIRGADGQMFLMGGSTSFLKPIGNGTVLNDVWASRDAGKRWSLVTASAPWPAREYWNILVH</sequence>
<dbReference type="EMBL" id="LGRX02033350">
    <property type="protein sequence ID" value="KAK3241635.1"/>
    <property type="molecule type" value="Genomic_DNA"/>
</dbReference>
<dbReference type="Proteomes" id="UP001190700">
    <property type="component" value="Unassembled WGS sequence"/>
</dbReference>
<feature type="chain" id="PRO_5042258808" description="Galactose oxidase" evidence="1">
    <location>
        <begin position="18"/>
        <end position="196"/>
    </location>
</feature>
<dbReference type="Pfam" id="PF24681">
    <property type="entry name" value="Kelch_KLHDC2_KLHL20_DRC7"/>
    <property type="match status" value="1"/>
</dbReference>
<dbReference type="Gene3D" id="2.120.10.80">
    <property type="entry name" value="Kelch-type beta propeller"/>
    <property type="match status" value="1"/>
</dbReference>
<dbReference type="AlphaFoldDB" id="A0AAE0BTM6"/>
<proteinExistence type="predicted"/>